<gene>
    <name evidence="7" type="ORF">CRP01_39380</name>
</gene>
<dbReference type="PANTHER" id="PTHR47799">
    <property type="entry name" value="OMEGA-AMIDASE YAFV"/>
    <property type="match status" value="1"/>
</dbReference>
<dbReference type="FunFam" id="3.60.110.10:FF:000004">
    <property type="entry name" value="Carbon-nitrogen hydrolase"/>
    <property type="match status" value="1"/>
</dbReference>
<evidence type="ECO:0000256" key="5">
    <source>
        <dbReference type="ARBA" id="ARBA00072139"/>
    </source>
</evidence>
<dbReference type="InterPro" id="IPR036526">
    <property type="entry name" value="C-N_Hydrolase_sf"/>
</dbReference>
<evidence type="ECO:0000313" key="8">
    <source>
        <dbReference type="Proteomes" id="UP000223913"/>
    </source>
</evidence>
<evidence type="ECO:0000259" key="6">
    <source>
        <dbReference type="PROSITE" id="PS50263"/>
    </source>
</evidence>
<keyword evidence="2 7" id="KW-0378">Hydrolase</keyword>
<dbReference type="EC" id="3.5.1.3" evidence="3"/>
<dbReference type="InterPro" id="IPR003010">
    <property type="entry name" value="C-N_Hydrolase"/>
</dbReference>
<reference evidence="7 8" key="1">
    <citation type="submission" date="2017-10" db="EMBL/GenBank/DDBJ databases">
        <title>The draft genome sequence of Lewinella nigricans NBRC 102662.</title>
        <authorList>
            <person name="Wang K."/>
        </authorList>
    </citation>
    <scope>NUCLEOTIDE SEQUENCE [LARGE SCALE GENOMIC DNA]</scope>
    <source>
        <strain evidence="7 8">NBRC 102662</strain>
    </source>
</reference>
<dbReference type="OrthoDB" id="9811121at2"/>
<name>A0A2D0MZY7_FLAN2</name>
<evidence type="ECO:0000256" key="3">
    <source>
        <dbReference type="ARBA" id="ARBA00039118"/>
    </source>
</evidence>
<dbReference type="CDD" id="cd07575">
    <property type="entry name" value="Xc-1258_like"/>
    <property type="match status" value="1"/>
</dbReference>
<dbReference type="EMBL" id="PDUD01000066">
    <property type="protein sequence ID" value="PHN01013.1"/>
    <property type="molecule type" value="Genomic_DNA"/>
</dbReference>
<dbReference type="GO" id="GO:0050152">
    <property type="term" value="F:omega-amidase activity"/>
    <property type="evidence" value="ECO:0007669"/>
    <property type="project" value="UniProtKB-EC"/>
</dbReference>
<evidence type="ECO:0000313" key="7">
    <source>
        <dbReference type="EMBL" id="PHN01013.1"/>
    </source>
</evidence>
<comment type="caution">
    <text evidence="7">The sequence shown here is derived from an EMBL/GenBank/DDBJ whole genome shotgun (WGS) entry which is preliminary data.</text>
</comment>
<keyword evidence="8" id="KW-1185">Reference proteome</keyword>
<evidence type="ECO:0000256" key="1">
    <source>
        <dbReference type="ARBA" id="ARBA00010613"/>
    </source>
</evidence>
<dbReference type="NCBIfam" id="NF007757">
    <property type="entry name" value="PRK10438.1"/>
    <property type="match status" value="1"/>
</dbReference>
<dbReference type="InterPro" id="IPR052737">
    <property type="entry name" value="Omega-amidase_YafV"/>
</dbReference>
<dbReference type="PROSITE" id="PS50263">
    <property type="entry name" value="CN_HYDROLASE"/>
    <property type="match status" value="1"/>
</dbReference>
<comment type="similarity">
    <text evidence="1">Belongs to the carbon-nitrogen hydrolase superfamily. NIT1/NIT2 family.</text>
</comment>
<organism evidence="7 8">
    <name type="scientific">Flavilitoribacter nigricans (strain ATCC 23147 / DSM 23189 / NBRC 102662 / NCIMB 1420 / SS-2)</name>
    <name type="common">Lewinella nigricans</name>
    <dbReference type="NCBI Taxonomy" id="1122177"/>
    <lineage>
        <taxon>Bacteria</taxon>
        <taxon>Pseudomonadati</taxon>
        <taxon>Bacteroidota</taxon>
        <taxon>Saprospiria</taxon>
        <taxon>Saprospirales</taxon>
        <taxon>Lewinellaceae</taxon>
        <taxon>Flavilitoribacter</taxon>
    </lineage>
</organism>
<dbReference type="Proteomes" id="UP000223913">
    <property type="component" value="Unassembled WGS sequence"/>
</dbReference>
<dbReference type="AlphaFoldDB" id="A0A2D0MZY7"/>
<evidence type="ECO:0000256" key="4">
    <source>
        <dbReference type="ARBA" id="ARBA00052904"/>
    </source>
</evidence>
<feature type="domain" description="CN hydrolase" evidence="6">
    <location>
        <begin position="1"/>
        <end position="238"/>
    </location>
</feature>
<dbReference type="Gene3D" id="3.60.110.10">
    <property type="entry name" value="Carbon-nitrogen hydrolase"/>
    <property type="match status" value="1"/>
</dbReference>
<dbReference type="PANTHER" id="PTHR47799:SF1">
    <property type="entry name" value="OMEGA-AMIDASE YAFV"/>
    <property type="match status" value="1"/>
</dbReference>
<dbReference type="GO" id="GO:0106008">
    <property type="term" value="F:2-oxoglutaramate amidase activity"/>
    <property type="evidence" value="ECO:0007669"/>
    <property type="project" value="TreeGrafter"/>
</dbReference>
<accession>A0A2D0MZY7</accession>
<sequence length="254" mass="28877">MRVTQLQADLHWEDKPANLRMFDEKIAAIGNTSDLIVLPEMFTTGFSMNAAALAEPMDSATLQHLSKWAAASEAVVTGSFIAVENDHFFNRLVWMQPDGNYHTYDKRHLFTLADEHLTYTAGAEKLIVELMGWKVCPLICYDLRFPVWSRNTEAYDLLLYVANFPAKRSAAWKSLLTARAIENQVYTIGVNRVGTDGKGHYYSGDSCLVDFEGRVLYRASHIEDCFTTDLSYSAQLEFRQRFAFLADRDDFSIV</sequence>
<comment type="catalytic activity">
    <reaction evidence="4">
        <text>a monoamide of a dicarboxylate + H2O = a dicarboxylate + NH4(+)</text>
        <dbReference type="Rhea" id="RHEA:11716"/>
        <dbReference type="ChEBI" id="CHEBI:15377"/>
        <dbReference type="ChEBI" id="CHEBI:28938"/>
        <dbReference type="ChEBI" id="CHEBI:28965"/>
        <dbReference type="ChEBI" id="CHEBI:77450"/>
        <dbReference type="EC" id="3.5.1.3"/>
    </reaction>
</comment>
<protein>
    <recommendedName>
        <fullName evidence="5">Omega-amidase YafV</fullName>
        <ecNumber evidence="3">3.5.1.3</ecNumber>
    </recommendedName>
</protein>
<evidence type="ECO:0000256" key="2">
    <source>
        <dbReference type="ARBA" id="ARBA00022801"/>
    </source>
</evidence>
<proteinExistence type="inferred from homology"/>
<dbReference type="Pfam" id="PF00795">
    <property type="entry name" value="CN_hydrolase"/>
    <property type="match status" value="1"/>
</dbReference>
<dbReference type="SUPFAM" id="SSF56317">
    <property type="entry name" value="Carbon-nitrogen hydrolase"/>
    <property type="match status" value="1"/>
</dbReference>